<keyword evidence="4" id="KW-1133">Transmembrane helix</keyword>
<keyword evidence="1" id="KW-0880">Kelch repeat</keyword>
<evidence type="ECO:0000256" key="2">
    <source>
        <dbReference type="ARBA" id="ARBA00022737"/>
    </source>
</evidence>
<sequence length="472" mass="52522">MYKSLKHHNYHFYHLILIIILYILNVYGQYVPENRYAHSAVYVRSESRIYFIGGFKVTPYVPNPMSDVFYLNINFTDANRLEFTDLTSQINLPLTIFHDSELGGVNKDLIFIIGGVNWKDPDTSHVYSLNTKTNELSVPIVQGKVPPSRKGMSSVIYEGKFYLFGGQAATTGINTLYFNDFNIFDTINLNWQVGSLVNSPTARILHSATIVNGVIYYIGGKTQVTVYPPLTEIYQYDIVGNTWSLKEATAADPKFMPGSRAGHTSILIDGKIVIYGGFFSSDDIQNKLPAKETIAILDVNTLVWSIPEFDARVDNPIPKLFLHTATAVGEVMFIAFGNFTDKPDGFDQTNKDIYIFVFGYPQIFSSSLSLIKNMANANEAQPQIPTSTNTNINPQQPSSLSKVVIVGISIGSVSLVLTILSVLSIAHYKRTKKSKVQLGGVPNDPNSVEINDDKSHSEYQQQDPPTILTESP</sequence>
<evidence type="ECO:0000313" key="7">
    <source>
        <dbReference type="Proteomes" id="UP000022910"/>
    </source>
</evidence>
<dbReference type="EMBL" id="JEMT01025861">
    <property type="protein sequence ID" value="EXX60710.1"/>
    <property type="molecule type" value="Genomic_DNA"/>
</dbReference>
<dbReference type="SUPFAM" id="SSF117281">
    <property type="entry name" value="Kelch motif"/>
    <property type="match status" value="1"/>
</dbReference>
<dbReference type="GO" id="GO:0005737">
    <property type="term" value="C:cytoplasm"/>
    <property type="evidence" value="ECO:0007669"/>
    <property type="project" value="TreeGrafter"/>
</dbReference>
<feature type="transmembrane region" description="Helical" evidence="4">
    <location>
        <begin position="12"/>
        <end position="30"/>
    </location>
</feature>
<gene>
    <name evidence="6" type="ORF">RirG_177510</name>
</gene>
<evidence type="ECO:0000256" key="4">
    <source>
        <dbReference type="SAM" id="Phobius"/>
    </source>
</evidence>
<dbReference type="InterPro" id="IPR056737">
    <property type="entry name" value="Beta-prop_ATRN-MKLN-like"/>
</dbReference>
<feature type="transmembrane region" description="Helical" evidence="4">
    <location>
        <begin position="403"/>
        <end position="426"/>
    </location>
</feature>
<name>A0A015J1W5_RHIIW</name>
<dbReference type="HOGENOM" id="CLU_019030_6_0_1"/>
<dbReference type="InterPro" id="IPR052637">
    <property type="entry name" value="KLHDC3-like"/>
</dbReference>
<keyword evidence="4" id="KW-0472">Membrane</keyword>
<dbReference type="Proteomes" id="UP000022910">
    <property type="component" value="Unassembled WGS sequence"/>
</dbReference>
<organism evidence="6 7">
    <name type="scientific">Rhizophagus irregularis (strain DAOM 197198w)</name>
    <name type="common">Glomus intraradices</name>
    <dbReference type="NCBI Taxonomy" id="1432141"/>
    <lineage>
        <taxon>Eukaryota</taxon>
        <taxon>Fungi</taxon>
        <taxon>Fungi incertae sedis</taxon>
        <taxon>Mucoromycota</taxon>
        <taxon>Glomeromycotina</taxon>
        <taxon>Glomeromycetes</taxon>
        <taxon>Glomerales</taxon>
        <taxon>Glomeraceae</taxon>
        <taxon>Rhizophagus</taxon>
    </lineage>
</organism>
<dbReference type="PANTHER" id="PTHR46461">
    <property type="entry name" value="KELCH DOMAIN-CONTAINING PROTEIN 3"/>
    <property type="match status" value="1"/>
</dbReference>
<evidence type="ECO:0000259" key="5">
    <source>
        <dbReference type="Pfam" id="PF24981"/>
    </source>
</evidence>
<dbReference type="GO" id="GO:0003682">
    <property type="term" value="F:chromatin binding"/>
    <property type="evidence" value="ECO:0007669"/>
    <property type="project" value="InterPro"/>
</dbReference>
<feature type="compositionally biased region" description="Polar residues" evidence="3">
    <location>
        <begin position="458"/>
        <end position="472"/>
    </location>
</feature>
<keyword evidence="7" id="KW-1185">Reference proteome</keyword>
<dbReference type="OrthoDB" id="4447at2759"/>
<dbReference type="PANTHER" id="PTHR46461:SF1">
    <property type="entry name" value="KELCH DOMAIN-CONTAINING PROTEIN 3"/>
    <property type="match status" value="1"/>
</dbReference>
<protein>
    <submittedName>
        <fullName evidence="6">Kel3p</fullName>
    </submittedName>
</protein>
<dbReference type="InterPro" id="IPR015915">
    <property type="entry name" value="Kelch-typ_b-propeller"/>
</dbReference>
<dbReference type="Pfam" id="PF24981">
    <property type="entry name" value="Beta-prop_ATRN-LZTR1"/>
    <property type="match status" value="1"/>
</dbReference>
<evidence type="ECO:0000256" key="3">
    <source>
        <dbReference type="SAM" id="MobiDB-lite"/>
    </source>
</evidence>
<comment type="caution">
    <text evidence="6">The sequence shown here is derived from an EMBL/GenBank/DDBJ whole genome shotgun (WGS) entry which is preliminary data.</text>
</comment>
<keyword evidence="2" id="KW-0677">Repeat</keyword>
<dbReference type="AlphaFoldDB" id="A0A015J1W5"/>
<reference evidence="6 7" key="1">
    <citation type="submission" date="2014-02" db="EMBL/GenBank/DDBJ databases">
        <title>Single nucleus genome sequencing reveals high similarity among nuclei of an endomycorrhizal fungus.</title>
        <authorList>
            <person name="Lin K."/>
            <person name="Geurts R."/>
            <person name="Zhang Z."/>
            <person name="Limpens E."/>
            <person name="Saunders D.G."/>
            <person name="Mu D."/>
            <person name="Pang E."/>
            <person name="Cao H."/>
            <person name="Cha H."/>
            <person name="Lin T."/>
            <person name="Zhou Q."/>
            <person name="Shang Y."/>
            <person name="Li Y."/>
            <person name="Ivanov S."/>
            <person name="Sharma T."/>
            <person name="Velzen R.V."/>
            <person name="Ruijter N.D."/>
            <person name="Aanen D.K."/>
            <person name="Win J."/>
            <person name="Kamoun S."/>
            <person name="Bisseling T."/>
            <person name="Huang S."/>
        </authorList>
    </citation>
    <scope>NUCLEOTIDE SEQUENCE [LARGE SCALE GENOMIC DNA]</scope>
    <source>
        <strain evidence="7">DAOM197198w</strain>
    </source>
</reference>
<evidence type="ECO:0000313" key="6">
    <source>
        <dbReference type="EMBL" id="EXX60710.1"/>
    </source>
</evidence>
<feature type="region of interest" description="Disordered" evidence="3">
    <location>
        <begin position="434"/>
        <end position="472"/>
    </location>
</feature>
<proteinExistence type="predicted"/>
<dbReference type="Gene3D" id="2.120.10.80">
    <property type="entry name" value="Kelch-type beta propeller"/>
    <property type="match status" value="2"/>
</dbReference>
<accession>A0A015J1W5</accession>
<feature type="domain" description="Attractin/MKLN-like beta-propeller" evidence="5">
    <location>
        <begin position="110"/>
        <end position="342"/>
    </location>
</feature>
<keyword evidence="4" id="KW-0812">Transmembrane</keyword>
<evidence type="ECO:0000256" key="1">
    <source>
        <dbReference type="ARBA" id="ARBA00022441"/>
    </source>
</evidence>
<dbReference type="SMR" id="A0A015J1W5"/>